<evidence type="ECO:0000256" key="2">
    <source>
        <dbReference type="ARBA" id="ARBA00022692"/>
    </source>
</evidence>
<dbReference type="GO" id="GO:0016829">
    <property type="term" value="F:lyase activity"/>
    <property type="evidence" value="ECO:0007669"/>
    <property type="project" value="UniProtKB-KW"/>
</dbReference>
<proteinExistence type="inferred from homology"/>
<dbReference type="Pfam" id="PF02618">
    <property type="entry name" value="YceG"/>
    <property type="match status" value="1"/>
</dbReference>
<dbReference type="InterPro" id="IPR003770">
    <property type="entry name" value="MLTG-like"/>
</dbReference>
<keyword evidence="4 7" id="KW-0472">Membrane</keyword>
<keyword evidence="2 7" id="KW-0812">Transmembrane</keyword>
<sequence length="391" mass="41676">MAGDPLLPGDWHEDPWDEVSVVSEGATEELVPGFESLRRPVRMIVSIVIATILLIGSAGWWVVHQLNPAGEPGASVNFTVNDGDTLSSVSGRLADQNIIKSSSIFRWYASTRGGIDLVPGYYTLRAGDNAGAIIKALSTPPAQTFVSVTFPEGMTVTQMADRLSSKLTFMSASDFTTAATDGSVRSELQPKDINSLEGLLFPDTYQVSGDGSESRVVSTMVTMMQRVARQVDLAAGAKLRGYSPYQILIIASLIEREAKVSGDRSKIAQVIYNRLAAKMPLEIDAAVKYGQDPAMTWTEMKATDTPYNTYINKGLPPTPIANPGKASIQAALAPAGAPPKSDEACVGLEAGVKCQYLFYVLATAEGGHAFSTTYEQHLAKVAIAKAAGLLP</sequence>
<dbReference type="CDD" id="cd08010">
    <property type="entry name" value="MltG_like"/>
    <property type="match status" value="1"/>
</dbReference>
<evidence type="ECO:0000256" key="3">
    <source>
        <dbReference type="ARBA" id="ARBA00022989"/>
    </source>
</evidence>
<keyword evidence="6" id="KW-0961">Cell wall biogenesis/degradation</keyword>
<reference evidence="8" key="1">
    <citation type="submission" date="2020-05" db="EMBL/GenBank/DDBJ databases">
        <authorList>
            <person name="Chiriac C."/>
            <person name="Salcher M."/>
            <person name="Ghai R."/>
            <person name="Kavagutti S V."/>
        </authorList>
    </citation>
    <scope>NUCLEOTIDE SEQUENCE</scope>
</reference>
<dbReference type="PANTHER" id="PTHR30518">
    <property type="entry name" value="ENDOLYTIC MUREIN TRANSGLYCOSYLASE"/>
    <property type="match status" value="1"/>
</dbReference>
<feature type="transmembrane region" description="Helical" evidence="7">
    <location>
        <begin position="43"/>
        <end position="63"/>
    </location>
</feature>
<protein>
    <submittedName>
        <fullName evidence="8">Unannotated protein</fullName>
    </submittedName>
</protein>
<name>A0A6J6IXQ0_9ZZZZ</name>
<dbReference type="AlphaFoldDB" id="A0A6J6IXQ0"/>
<dbReference type="Gene3D" id="3.30.160.60">
    <property type="entry name" value="Classic Zinc Finger"/>
    <property type="match status" value="1"/>
</dbReference>
<evidence type="ECO:0000256" key="7">
    <source>
        <dbReference type="SAM" id="Phobius"/>
    </source>
</evidence>
<accession>A0A6J6IXQ0</accession>
<evidence type="ECO:0000256" key="4">
    <source>
        <dbReference type="ARBA" id="ARBA00023136"/>
    </source>
</evidence>
<dbReference type="GO" id="GO:0071555">
    <property type="term" value="P:cell wall organization"/>
    <property type="evidence" value="ECO:0007669"/>
    <property type="project" value="UniProtKB-KW"/>
</dbReference>
<evidence type="ECO:0000313" key="8">
    <source>
        <dbReference type="EMBL" id="CAB4628779.1"/>
    </source>
</evidence>
<keyword evidence="5" id="KW-0456">Lyase</keyword>
<evidence type="ECO:0000256" key="6">
    <source>
        <dbReference type="ARBA" id="ARBA00023316"/>
    </source>
</evidence>
<dbReference type="EMBL" id="CAEZVQ010000010">
    <property type="protein sequence ID" value="CAB4628779.1"/>
    <property type="molecule type" value="Genomic_DNA"/>
</dbReference>
<evidence type="ECO:0000256" key="1">
    <source>
        <dbReference type="ARBA" id="ARBA00022475"/>
    </source>
</evidence>
<keyword evidence="1" id="KW-1003">Cell membrane</keyword>
<evidence type="ECO:0000256" key="5">
    <source>
        <dbReference type="ARBA" id="ARBA00023239"/>
    </source>
</evidence>
<gene>
    <name evidence="8" type="ORF">UFOPK2086_00191</name>
</gene>
<organism evidence="8">
    <name type="scientific">freshwater metagenome</name>
    <dbReference type="NCBI Taxonomy" id="449393"/>
    <lineage>
        <taxon>unclassified sequences</taxon>
        <taxon>metagenomes</taxon>
        <taxon>ecological metagenomes</taxon>
    </lineage>
</organism>
<dbReference type="NCBIfam" id="TIGR00247">
    <property type="entry name" value="endolytic transglycosylase MltG"/>
    <property type="match status" value="1"/>
</dbReference>
<dbReference type="Gene3D" id="3.30.1490.480">
    <property type="entry name" value="Endolytic murein transglycosylase"/>
    <property type="match status" value="1"/>
</dbReference>
<dbReference type="HAMAP" id="MF_02065">
    <property type="entry name" value="MltG"/>
    <property type="match status" value="1"/>
</dbReference>
<keyword evidence="3 7" id="KW-1133">Transmembrane helix</keyword>
<dbReference type="PANTHER" id="PTHR30518:SF2">
    <property type="entry name" value="ENDOLYTIC MUREIN TRANSGLYCOSYLASE"/>
    <property type="match status" value="1"/>
</dbReference>